<dbReference type="EMBL" id="MSIE01000006">
    <property type="protein sequence ID" value="OLF18665.1"/>
    <property type="molecule type" value="Genomic_DNA"/>
</dbReference>
<dbReference type="CDD" id="cd00093">
    <property type="entry name" value="HTH_XRE"/>
    <property type="match status" value="1"/>
</dbReference>
<dbReference type="Proteomes" id="UP000185596">
    <property type="component" value="Unassembled WGS sequence"/>
</dbReference>
<gene>
    <name evidence="3" type="ORF">BU204_05230</name>
</gene>
<keyword evidence="4" id="KW-1185">Reference proteome</keyword>
<feature type="region of interest" description="Disordered" evidence="1">
    <location>
        <begin position="320"/>
        <end position="344"/>
    </location>
</feature>
<proteinExistence type="predicted"/>
<protein>
    <recommendedName>
        <fullName evidence="2">HTH cro/C1-type domain-containing protein</fullName>
    </recommendedName>
</protein>
<dbReference type="InterPro" id="IPR001387">
    <property type="entry name" value="Cro/C1-type_HTH"/>
</dbReference>
<dbReference type="Pfam" id="PF01381">
    <property type="entry name" value="HTH_3"/>
    <property type="match status" value="1"/>
</dbReference>
<dbReference type="InterPro" id="IPR010982">
    <property type="entry name" value="Lambda_DNA-bd_dom_sf"/>
</dbReference>
<evidence type="ECO:0000256" key="1">
    <source>
        <dbReference type="SAM" id="MobiDB-lite"/>
    </source>
</evidence>
<name>A0A1Q8CWD0_9PSEU</name>
<dbReference type="Gene3D" id="1.10.260.40">
    <property type="entry name" value="lambda repressor-like DNA-binding domains"/>
    <property type="match status" value="1"/>
</dbReference>
<dbReference type="AlphaFoldDB" id="A0A1Q8CWD0"/>
<accession>A0A1Q8CWD0</accession>
<evidence type="ECO:0000313" key="3">
    <source>
        <dbReference type="EMBL" id="OLF18665.1"/>
    </source>
</evidence>
<dbReference type="SUPFAM" id="SSF47413">
    <property type="entry name" value="lambda repressor-like DNA-binding domains"/>
    <property type="match status" value="1"/>
</dbReference>
<dbReference type="SMART" id="SM00530">
    <property type="entry name" value="HTH_XRE"/>
    <property type="match status" value="1"/>
</dbReference>
<dbReference type="PROSITE" id="PS50943">
    <property type="entry name" value="HTH_CROC1"/>
    <property type="match status" value="1"/>
</dbReference>
<reference evidence="3 4" key="1">
    <citation type="submission" date="2016-12" db="EMBL/GenBank/DDBJ databases">
        <title>The draft genome sequence of Actinophytocola sp. 11-183.</title>
        <authorList>
            <person name="Wang W."/>
            <person name="Yuan L."/>
        </authorList>
    </citation>
    <scope>NUCLEOTIDE SEQUENCE [LARGE SCALE GENOMIC DNA]</scope>
    <source>
        <strain evidence="3 4">11-183</strain>
    </source>
</reference>
<evidence type="ECO:0000259" key="2">
    <source>
        <dbReference type="PROSITE" id="PS50943"/>
    </source>
</evidence>
<dbReference type="GO" id="GO:0003677">
    <property type="term" value="F:DNA binding"/>
    <property type="evidence" value="ECO:0007669"/>
    <property type="project" value="InterPro"/>
</dbReference>
<organism evidence="3 4">
    <name type="scientific">Actinophytocola xanthii</name>
    <dbReference type="NCBI Taxonomy" id="1912961"/>
    <lineage>
        <taxon>Bacteria</taxon>
        <taxon>Bacillati</taxon>
        <taxon>Actinomycetota</taxon>
        <taxon>Actinomycetes</taxon>
        <taxon>Pseudonocardiales</taxon>
        <taxon>Pseudonocardiaceae</taxon>
    </lineage>
</organism>
<sequence>MNPTSVCPEGFFDRPTLRDAVLGYDFDTVFRLVRTELSLTQEQLGLLVGLSQARISAVERGHHRIRDIAVVARVACALGIPAPLLGFSASTDPTESAENTAKAETTSGSLDRRDLLNVSIGLVLASSITSVLGHLRERLLVAGRPRVAQVGAADVASIEATTFELRKRDFRVGGGSVVLRSLVLSLLDAVKHLHASNCTAAVRSRLMVATADLALCAAWMHYDAGEHDTAGRLWTSALAWSRQSEHPQGADLMTRTLIQLAHQALHLGRPNDGLRFAHLARTVTSVHGPISIATESYLMAMLGWCHAVVGDDEPSLSALDEGEERFERADRSPPPPWSQHVSHSEMSGTRGLVLTLLARKDPRHAVAALPRLTAAVDGFGAEYERTRLMVLPVLAVAALRAGDIELAVGAGRQAVALTESISTVRVHGRLRALVTAAEAHASVPDVAELRADIRASVPLGGLA</sequence>
<dbReference type="STRING" id="1912961.BU204_05230"/>
<feature type="domain" description="HTH cro/C1-type" evidence="2">
    <location>
        <begin position="30"/>
        <end position="85"/>
    </location>
</feature>
<comment type="caution">
    <text evidence="3">The sequence shown here is derived from an EMBL/GenBank/DDBJ whole genome shotgun (WGS) entry which is preliminary data.</text>
</comment>
<evidence type="ECO:0000313" key="4">
    <source>
        <dbReference type="Proteomes" id="UP000185596"/>
    </source>
</evidence>